<accession>A0A6I9QKV7</accession>
<evidence type="ECO:0000259" key="1">
    <source>
        <dbReference type="Pfam" id="PF12937"/>
    </source>
</evidence>
<feature type="domain" description="F-box" evidence="1">
    <location>
        <begin position="15"/>
        <end position="58"/>
    </location>
</feature>
<dbReference type="CDD" id="cd22162">
    <property type="entry name" value="F-box_AtSKIP3-like"/>
    <property type="match status" value="1"/>
</dbReference>
<dbReference type="PANTHER" id="PTHR32278">
    <property type="entry name" value="F-BOX DOMAIN-CONTAINING PROTEIN"/>
    <property type="match status" value="1"/>
</dbReference>
<keyword evidence="2" id="KW-1185">Reference proteome</keyword>
<dbReference type="PANTHER" id="PTHR32278:SF111">
    <property type="entry name" value="F-BOX PROTEIN PP2-B12-RELATED"/>
    <property type="match status" value="1"/>
</dbReference>
<name>A0A6I9QKV7_ELAGV</name>
<dbReference type="RefSeq" id="XP_010911076.2">
    <property type="nucleotide sequence ID" value="XM_010912774.3"/>
</dbReference>
<organism evidence="2 3">
    <name type="scientific">Elaeis guineensis var. tenera</name>
    <name type="common">Oil palm</name>
    <dbReference type="NCBI Taxonomy" id="51953"/>
    <lineage>
        <taxon>Eukaryota</taxon>
        <taxon>Viridiplantae</taxon>
        <taxon>Streptophyta</taxon>
        <taxon>Embryophyta</taxon>
        <taxon>Tracheophyta</taxon>
        <taxon>Spermatophyta</taxon>
        <taxon>Magnoliopsida</taxon>
        <taxon>Liliopsida</taxon>
        <taxon>Arecaceae</taxon>
        <taxon>Arecoideae</taxon>
        <taxon>Cocoseae</taxon>
        <taxon>Elaeidinae</taxon>
        <taxon>Elaeis</taxon>
    </lineage>
</organism>
<dbReference type="SUPFAM" id="SSF81383">
    <property type="entry name" value="F-box domain"/>
    <property type="match status" value="1"/>
</dbReference>
<evidence type="ECO:0000313" key="3">
    <source>
        <dbReference type="RefSeq" id="XP_010911076.2"/>
    </source>
</evidence>
<dbReference type="FunCoup" id="A0A6I9QKV7">
    <property type="interactions" value="828"/>
</dbReference>
<protein>
    <submittedName>
        <fullName evidence="3">F-box protein PP2-B2</fullName>
    </submittedName>
</protein>
<dbReference type="Gene3D" id="1.20.1280.50">
    <property type="match status" value="1"/>
</dbReference>
<dbReference type="OrthoDB" id="1927826at2759"/>
<gene>
    <name evidence="3" type="primary">LOC105037069</name>
</gene>
<reference evidence="3" key="1">
    <citation type="submission" date="2025-08" db="UniProtKB">
        <authorList>
            <consortium name="RefSeq"/>
        </authorList>
    </citation>
    <scope>IDENTIFICATION</scope>
</reference>
<dbReference type="InterPro" id="IPR036047">
    <property type="entry name" value="F-box-like_dom_sf"/>
</dbReference>
<dbReference type="AlphaFoldDB" id="A0A6I9QKV7"/>
<dbReference type="Pfam" id="PF14299">
    <property type="entry name" value="PP2"/>
    <property type="match status" value="1"/>
</dbReference>
<proteinExistence type="predicted"/>
<sequence>MASRREEESEGGGHIDRLPEGCISHVLSFTTPRDSCRSALVSATFRSAASFDALWERFLPSDYQSILSQAVDPVRYSSKRELYFRLCDSNLIDGGKMSFQLERSTGRKCYMISPRSMHIIWGWDERYWRWISLPESRFAEVAELVAVCWFEIGGSIGCQLLSPRTAYTAYLIFKLASESNGLDHPPQLASVRLGAYASEIYIRLQDDDDSDDDALEEGWQQQQRRLRDDGWMEIKLGEFYNDEGNDGDVEIRLTEMEELHWKSGLIIQGLEVRPKI</sequence>
<dbReference type="InterPro" id="IPR001810">
    <property type="entry name" value="F-box_dom"/>
</dbReference>
<dbReference type="InParanoid" id="A0A6I9QKV7"/>
<dbReference type="InterPro" id="IPR025886">
    <property type="entry name" value="PP2-like"/>
</dbReference>
<dbReference type="Proteomes" id="UP000504607">
    <property type="component" value="Unplaced"/>
</dbReference>
<evidence type="ECO:0000313" key="2">
    <source>
        <dbReference type="Proteomes" id="UP000504607"/>
    </source>
</evidence>
<dbReference type="Pfam" id="PF12937">
    <property type="entry name" value="F-box-like"/>
    <property type="match status" value="1"/>
</dbReference>